<reference evidence="1" key="1">
    <citation type="submission" date="2023-04" db="EMBL/GenBank/DDBJ databases">
        <title>Black Yeasts Isolated from many extreme environments.</title>
        <authorList>
            <person name="Coleine C."/>
            <person name="Stajich J.E."/>
            <person name="Selbmann L."/>
        </authorList>
    </citation>
    <scope>NUCLEOTIDE SEQUENCE</scope>
    <source>
        <strain evidence="1">CCFEE 5312</strain>
    </source>
</reference>
<organism evidence="1 2">
    <name type="scientific">Extremus antarcticus</name>
    <dbReference type="NCBI Taxonomy" id="702011"/>
    <lineage>
        <taxon>Eukaryota</taxon>
        <taxon>Fungi</taxon>
        <taxon>Dikarya</taxon>
        <taxon>Ascomycota</taxon>
        <taxon>Pezizomycotina</taxon>
        <taxon>Dothideomycetes</taxon>
        <taxon>Dothideomycetidae</taxon>
        <taxon>Mycosphaerellales</taxon>
        <taxon>Extremaceae</taxon>
        <taxon>Extremus</taxon>
    </lineage>
</organism>
<evidence type="ECO:0000313" key="1">
    <source>
        <dbReference type="EMBL" id="KAK3056399.1"/>
    </source>
</evidence>
<dbReference type="AlphaFoldDB" id="A0AAJ0GFB2"/>
<comment type="caution">
    <text evidence="1">The sequence shown here is derived from an EMBL/GenBank/DDBJ whole genome shotgun (WGS) entry which is preliminary data.</text>
</comment>
<accession>A0AAJ0GFB2</accession>
<gene>
    <name evidence="1" type="ORF">LTR09_002906</name>
</gene>
<sequence length="305" mass="32583">MAPQLPRGLGGIWLTMDEINAPYHGARRTGLAPNTIYPQGAANDSSTQLAKWLIESGSGDAPLIDSIRGCPDHCKAKLRAPALAATSCRTQLVPVNYRQANKGSLSNLRAPPLSLDSFVVTAGLALNERESIYLVTGYAEQSDCVGTLKLTSCTLESATGEYDVDIRGNVAYLENAGNPTIIALANNTAVDHTWAAGHDGHPATLASVVGVASQRWEGFAMQYDEPGVAGLSHFTIGTAWSRFEYNSELECPSYRDPRPDVMQSLNSLMVRSAALAAAENASYAAFLESRMDEGLSFESSTTGYM</sequence>
<name>A0AAJ0GFB2_9PEZI</name>
<protein>
    <submittedName>
        <fullName evidence="1">Uncharacterized protein</fullName>
    </submittedName>
</protein>
<proteinExistence type="predicted"/>
<dbReference type="Proteomes" id="UP001271007">
    <property type="component" value="Unassembled WGS sequence"/>
</dbReference>
<dbReference type="EMBL" id="JAWDJX010000006">
    <property type="protein sequence ID" value="KAK3056399.1"/>
    <property type="molecule type" value="Genomic_DNA"/>
</dbReference>
<evidence type="ECO:0000313" key="2">
    <source>
        <dbReference type="Proteomes" id="UP001271007"/>
    </source>
</evidence>
<keyword evidence="2" id="KW-1185">Reference proteome</keyword>